<dbReference type="PANTHER" id="PTHR47981">
    <property type="entry name" value="RAB FAMILY"/>
    <property type="match status" value="1"/>
</dbReference>
<name>A0A1W0XA92_HYPEX</name>
<evidence type="ECO:0000256" key="2">
    <source>
        <dbReference type="ARBA" id="ARBA00022741"/>
    </source>
</evidence>
<dbReference type="PROSITE" id="PS51421">
    <property type="entry name" value="RAS"/>
    <property type="match status" value="1"/>
</dbReference>
<reference evidence="6" key="1">
    <citation type="submission" date="2017-01" db="EMBL/GenBank/DDBJ databases">
        <title>Comparative genomics of anhydrobiosis in the tardigrade Hypsibius dujardini.</title>
        <authorList>
            <person name="Yoshida Y."/>
            <person name="Koutsovoulos G."/>
            <person name="Laetsch D."/>
            <person name="Stevens L."/>
            <person name="Kumar S."/>
            <person name="Horikawa D."/>
            <person name="Ishino K."/>
            <person name="Komine S."/>
            <person name="Tomita M."/>
            <person name="Blaxter M."/>
            <person name="Arakawa K."/>
        </authorList>
    </citation>
    <scope>NUCLEOTIDE SEQUENCE [LARGE SCALE GENOMIC DNA]</scope>
    <source>
        <strain evidence="6">Z151</strain>
    </source>
</reference>
<dbReference type="PRINTS" id="PR00449">
    <property type="entry name" value="RASTRNSFRMNG"/>
</dbReference>
<dbReference type="NCBIfam" id="TIGR00231">
    <property type="entry name" value="small_GTP"/>
    <property type="match status" value="1"/>
</dbReference>
<dbReference type="GO" id="GO:0005525">
    <property type="term" value="F:GTP binding"/>
    <property type="evidence" value="ECO:0007669"/>
    <property type="project" value="UniProtKB-KW"/>
</dbReference>
<dbReference type="PANTHER" id="PTHR47981:SF20">
    <property type="entry name" value="RAS-RELATED PROTEIN RAB-7A"/>
    <property type="match status" value="1"/>
</dbReference>
<dbReference type="FunFam" id="3.40.50.300:FF:001447">
    <property type="entry name" value="Ras-related protein Rab-1B"/>
    <property type="match status" value="1"/>
</dbReference>
<protein>
    <submittedName>
        <fullName evidence="5">Ras-related protein Rab-7L1</fullName>
    </submittedName>
</protein>
<comment type="similarity">
    <text evidence="1">Belongs to the small GTPase superfamily. Rab family.</text>
</comment>
<dbReference type="GO" id="GO:0090385">
    <property type="term" value="P:phagosome-lysosome fusion"/>
    <property type="evidence" value="ECO:0007669"/>
    <property type="project" value="TreeGrafter"/>
</dbReference>
<keyword evidence="2" id="KW-0547">Nucleotide-binding</keyword>
<dbReference type="AlphaFoldDB" id="A0A1W0XA92"/>
<dbReference type="PROSITE" id="PS51417">
    <property type="entry name" value="ARF"/>
    <property type="match status" value="1"/>
</dbReference>
<dbReference type="PROSITE" id="PS51420">
    <property type="entry name" value="RHO"/>
    <property type="match status" value="1"/>
</dbReference>
<dbReference type="Gene3D" id="3.40.50.300">
    <property type="entry name" value="P-loop containing nucleotide triphosphate hydrolases"/>
    <property type="match status" value="1"/>
</dbReference>
<gene>
    <name evidence="5" type="ORF">BV898_01945</name>
</gene>
<dbReference type="InterPro" id="IPR005225">
    <property type="entry name" value="Small_GTP-bd"/>
</dbReference>
<comment type="caution">
    <text evidence="5">The sequence shown here is derived from an EMBL/GenBank/DDBJ whole genome shotgun (WGS) entry which is preliminary data.</text>
</comment>
<sequence length="313" mass="34705">MNDTVHESSLTAGPTLKSRIFSSGSRFPTPHLVATTSGSAVSDETPTPIASTSVPVAPFRSKTYGSQRSRTQKRFVERALAQDSGRDVVTLKVLVIGDPSVGKTALINQFVGGQFLENYRQTIGVDFFHKMVRLKSGQLVRLQLWDIAGQERQRKLFRVYYRDADGCLLVFDLTNPASFAHIQEWKEELDRQCTTPLGDPIPCLLLGNKTDALAVDGPRHATQVEKLLQSESFVGFRQVSAREGTNVTDSIEYLTEVMVSNKTLVHRTPSRNSSFSRMFLNPDSDPFDGSTINLIGDGRHVVEEIHETNSCCI</sequence>
<feature type="region of interest" description="Disordered" evidence="4">
    <location>
        <begin position="34"/>
        <end position="54"/>
    </location>
</feature>
<keyword evidence="3" id="KW-0342">GTP-binding</keyword>
<dbReference type="SMART" id="SM00175">
    <property type="entry name" value="RAB"/>
    <property type="match status" value="1"/>
</dbReference>
<organism evidence="5 6">
    <name type="scientific">Hypsibius exemplaris</name>
    <name type="common">Freshwater tardigrade</name>
    <dbReference type="NCBI Taxonomy" id="2072580"/>
    <lineage>
        <taxon>Eukaryota</taxon>
        <taxon>Metazoa</taxon>
        <taxon>Ecdysozoa</taxon>
        <taxon>Tardigrada</taxon>
        <taxon>Eutardigrada</taxon>
        <taxon>Parachela</taxon>
        <taxon>Hypsibioidea</taxon>
        <taxon>Hypsibiidae</taxon>
        <taxon>Hypsibius</taxon>
    </lineage>
</organism>
<dbReference type="GO" id="GO:0045335">
    <property type="term" value="C:phagocytic vesicle"/>
    <property type="evidence" value="ECO:0007669"/>
    <property type="project" value="TreeGrafter"/>
</dbReference>
<accession>A0A1W0XA92</accession>
<dbReference type="OrthoDB" id="245989at2759"/>
<dbReference type="SMART" id="SM00173">
    <property type="entry name" value="RAS"/>
    <property type="match status" value="1"/>
</dbReference>
<keyword evidence="6" id="KW-1185">Reference proteome</keyword>
<evidence type="ECO:0000256" key="4">
    <source>
        <dbReference type="SAM" id="MobiDB-lite"/>
    </source>
</evidence>
<proteinExistence type="inferred from homology"/>
<dbReference type="GO" id="GO:0008333">
    <property type="term" value="P:endosome to lysosome transport"/>
    <property type="evidence" value="ECO:0007669"/>
    <property type="project" value="TreeGrafter"/>
</dbReference>
<dbReference type="PROSITE" id="PS51419">
    <property type="entry name" value="RAB"/>
    <property type="match status" value="1"/>
</dbReference>
<dbReference type="EMBL" id="MTYJ01000007">
    <property type="protein sequence ID" value="OQV24413.1"/>
    <property type="molecule type" value="Genomic_DNA"/>
</dbReference>
<evidence type="ECO:0000313" key="6">
    <source>
        <dbReference type="Proteomes" id="UP000192578"/>
    </source>
</evidence>
<dbReference type="Pfam" id="PF00071">
    <property type="entry name" value="Ras"/>
    <property type="match status" value="1"/>
</dbReference>
<dbReference type="SMART" id="SM00174">
    <property type="entry name" value="RHO"/>
    <property type="match status" value="1"/>
</dbReference>
<evidence type="ECO:0000256" key="1">
    <source>
        <dbReference type="ARBA" id="ARBA00006270"/>
    </source>
</evidence>
<dbReference type="GO" id="GO:0003924">
    <property type="term" value="F:GTPase activity"/>
    <property type="evidence" value="ECO:0007669"/>
    <property type="project" value="InterPro"/>
</dbReference>
<dbReference type="Proteomes" id="UP000192578">
    <property type="component" value="Unassembled WGS sequence"/>
</dbReference>
<dbReference type="SMART" id="SM00176">
    <property type="entry name" value="RAN"/>
    <property type="match status" value="1"/>
</dbReference>
<dbReference type="GO" id="GO:0005770">
    <property type="term" value="C:late endosome"/>
    <property type="evidence" value="ECO:0007669"/>
    <property type="project" value="TreeGrafter"/>
</dbReference>
<dbReference type="InterPro" id="IPR027417">
    <property type="entry name" value="P-loop_NTPase"/>
</dbReference>
<dbReference type="SMART" id="SM00177">
    <property type="entry name" value="ARF"/>
    <property type="match status" value="1"/>
</dbReference>
<dbReference type="SUPFAM" id="SSF52540">
    <property type="entry name" value="P-loop containing nucleoside triphosphate hydrolases"/>
    <property type="match status" value="1"/>
</dbReference>
<dbReference type="GO" id="GO:0005764">
    <property type="term" value="C:lysosome"/>
    <property type="evidence" value="ECO:0007669"/>
    <property type="project" value="TreeGrafter"/>
</dbReference>
<evidence type="ECO:0000313" key="5">
    <source>
        <dbReference type="EMBL" id="OQV24413.1"/>
    </source>
</evidence>
<dbReference type="InterPro" id="IPR001806">
    <property type="entry name" value="Small_GTPase"/>
</dbReference>
<evidence type="ECO:0000256" key="3">
    <source>
        <dbReference type="ARBA" id="ARBA00023134"/>
    </source>
</evidence>